<sequence length="67" mass="7392">MYRDGVGKASNDNRQKGAINTDDVVSAAADIYGPLLKLQYSIISYKYNKNGTECVAFKSIGFLDRLN</sequence>
<accession>A0A1B0BHT8</accession>
<evidence type="ECO:0000313" key="1">
    <source>
        <dbReference type="EnsemblMetazoa" id="GPPI030577-PA"/>
    </source>
</evidence>
<organism evidence="1 2">
    <name type="scientific">Glossina palpalis gambiensis</name>
    <dbReference type="NCBI Taxonomy" id="67801"/>
    <lineage>
        <taxon>Eukaryota</taxon>
        <taxon>Metazoa</taxon>
        <taxon>Ecdysozoa</taxon>
        <taxon>Arthropoda</taxon>
        <taxon>Hexapoda</taxon>
        <taxon>Insecta</taxon>
        <taxon>Pterygota</taxon>
        <taxon>Neoptera</taxon>
        <taxon>Endopterygota</taxon>
        <taxon>Diptera</taxon>
        <taxon>Brachycera</taxon>
        <taxon>Muscomorpha</taxon>
        <taxon>Hippoboscoidea</taxon>
        <taxon>Glossinidae</taxon>
        <taxon>Glossina</taxon>
    </lineage>
</organism>
<evidence type="ECO:0000313" key="2">
    <source>
        <dbReference type="Proteomes" id="UP000092460"/>
    </source>
</evidence>
<keyword evidence="2" id="KW-1185">Reference proteome</keyword>
<reference evidence="1" key="2">
    <citation type="submission" date="2020-05" db="UniProtKB">
        <authorList>
            <consortium name="EnsemblMetazoa"/>
        </authorList>
    </citation>
    <scope>IDENTIFICATION</scope>
    <source>
        <strain evidence="1">IAEA</strain>
    </source>
</reference>
<dbReference type="Proteomes" id="UP000092460">
    <property type="component" value="Unassembled WGS sequence"/>
</dbReference>
<dbReference type="VEuPathDB" id="VectorBase:GPPI030577"/>
<dbReference type="EMBL" id="JXJN01014595">
    <property type="status" value="NOT_ANNOTATED_CDS"/>
    <property type="molecule type" value="Genomic_DNA"/>
</dbReference>
<name>A0A1B0BHT8_9MUSC</name>
<reference evidence="2" key="1">
    <citation type="submission" date="2015-01" db="EMBL/GenBank/DDBJ databases">
        <authorList>
            <person name="Aksoy S."/>
            <person name="Warren W."/>
            <person name="Wilson R.K."/>
        </authorList>
    </citation>
    <scope>NUCLEOTIDE SEQUENCE [LARGE SCALE GENOMIC DNA]</scope>
    <source>
        <strain evidence="2">IAEA</strain>
    </source>
</reference>
<dbReference type="AlphaFoldDB" id="A0A1B0BHT8"/>
<protein>
    <submittedName>
        <fullName evidence="1">Uncharacterized protein</fullName>
    </submittedName>
</protein>
<proteinExistence type="predicted"/>
<dbReference type="EnsemblMetazoa" id="GPPI030577-RA">
    <property type="protein sequence ID" value="GPPI030577-PA"/>
    <property type="gene ID" value="GPPI030577"/>
</dbReference>